<dbReference type="Gene3D" id="3.20.20.450">
    <property type="entry name" value="EAL domain"/>
    <property type="match status" value="1"/>
</dbReference>
<gene>
    <name evidence="6" type="ORF">D779_1404</name>
</gene>
<dbReference type="InterPro" id="IPR029787">
    <property type="entry name" value="Nucleotide_cyclase"/>
</dbReference>
<keyword evidence="7" id="KW-1185">Reference proteome</keyword>
<dbReference type="AlphaFoldDB" id="W9VYH6"/>
<evidence type="ECO:0000313" key="7">
    <source>
        <dbReference type="Proteomes" id="UP000019460"/>
    </source>
</evidence>
<proteinExistence type="predicted"/>
<comment type="caution">
    <text evidence="6">The sequence shown here is derived from an EMBL/GenBank/DDBJ whole genome shotgun (WGS) entry which is preliminary data.</text>
</comment>
<feature type="domain" description="PAS" evidence="2">
    <location>
        <begin position="250"/>
        <end position="320"/>
    </location>
</feature>
<dbReference type="InterPro" id="IPR012226">
    <property type="entry name" value="Diguanyl_cyclase/Pdiesterase"/>
</dbReference>
<dbReference type="InterPro" id="IPR035919">
    <property type="entry name" value="EAL_sf"/>
</dbReference>
<dbReference type="SMART" id="SM00267">
    <property type="entry name" value="GGDEF"/>
    <property type="match status" value="1"/>
</dbReference>
<dbReference type="SMART" id="SM00086">
    <property type="entry name" value="PAC"/>
    <property type="match status" value="1"/>
</dbReference>
<evidence type="ECO:0000313" key="6">
    <source>
        <dbReference type="EMBL" id="EXJ15440.1"/>
    </source>
</evidence>
<dbReference type="PATRIC" id="fig|1249627.3.peg.1853"/>
<dbReference type="NCBIfam" id="TIGR00229">
    <property type="entry name" value="sensory_box"/>
    <property type="match status" value="2"/>
</dbReference>
<evidence type="ECO:0000256" key="1">
    <source>
        <dbReference type="ARBA" id="ARBA00001946"/>
    </source>
</evidence>
<protein>
    <submittedName>
        <fullName evidence="6">Diguanylate cyclase</fullName>
    </submittedName>
</protein>
<dbReference type="Pfam" id="PF13188">
    <property type="entry name" value="PAS_8"/>
    <property type="match status" value="1"/>
</dbReference>
<dbReference type="FunFam" id="3.30.70.270:FF:000001">
    <property type="entry name" value="Diguanylate cyclase domain protein"/>
    <property type="match status" value="1"/>
</dbReference>
<organism evidence="6 7">
    <name type="scientific">Imhoffiella purpurea</name>
    <dbReference type="NCBI Taxonomy" id="1249627"/>
    <lineage>
        <taxon>Bacteria</taxon>
        <taxon>Pseudomonadati</taxon>
        <taxon>Pseudomonadota</taxon>
        <taxon>Gammaproteobacteria</taxon>
        <taxon>Chromatiales</taxon>
        <taxon>Chromatiaceae</taxon>
        <taxon>Imhoffiella</taxon>
    </lineage>
</organism>
<dbReference type="InterPro" id="IPR043128">
    <property type="entry name" value="Rev_trsase/Diguanyl_cyclase"/>
</dbReference>
<feature type="domain" description="GGDEF" evidence="5">
    <location>
        <begin position="407"/>
        <end position="539"/>
    </location>
</feature>
<comment type="cofactor">
    <cofactor evidence="1">
        <name>Mg(2+)</name>
        <dbReference type="ChEBI" id="CHEBI:18420"/>
    </cofactor>
</comment>
<dbReference type="CDD" id="cd01948">
    <property type="entry name" value="EAL"/>
    <property type="match status" value="1"/>
</dbReference>
<name>W9VYH6_9GAMM</name>
<evidence type="ECO:0000259" key="3">
    <source>
        <dbReference type="PROSITE" id="PS50113"/>
    </source>
</evidence>
<reference evidence="6 7" key="1">
    <citation type="submission" date="2012-11" db="EMBL/GenBank/DDBJ databases">
        <title>Genome assembly of Thiorhodococcus sp. AK35.</title>
        <authorList>
            <person name="Nupur N."/>
            <person name="Khatri I."/>
            <person name="Subramanian S."/>
            <person name="Pinnaka A."/>
        </authorList>
    </citation>
    <scope>NUCLEOTIDE SEQUENCE [LARGE SCALE GENOMIC DNA]</scope>
    <source>
        <strain evidence="6 7">AK35</strain>
    </source>
</reference>
<dbReference type="CDD" id="cd00130">
    <property type="entry name" value="PAS"/>
    <property type="match status" value="2"/>
</dbReference>
<dbReference type="SMART" id="SM00091">
    <property type="entry name" value="PAS"/>
    <property type="match status" value="3"/>
</dbReference>
<dbReference type="InterPro" id="IPR013767">
    <property type="entry name" value="PAS_fold"/>
</dbReference>
<dbReference type="PIRSF" id="PIRSF005925">
    <property type="entry name" value="Dos"/>
    <property type="match status" value="1"/>
</dbReference>
<feature type="domain" description="PAS" evidence="2">
    <location>
        <begin position="3"/>
        <end position="60"/>
    </location>
</feature>
<dbReference type="SUPFAM" id="SSF55073">
    <property type="entry name" value="Nucleotide cyclase"/>
    <property type="match status" value="1"/>
</dbReference>
<dbReference type="PROSITE" id="PS50113">
    <property type="entry name" value="PAC"/>
    <property type="match status" value="1"/>
</dbReference>
<dbReference type="PROSITE" id="PS50112">
    <property type="entry name" value="PAS"/>
    <property type="match status" value="3"/>
</dbReference>
<evidence type="ECO:0000259" key="2">
    <source>
        <dbReference type="PROSITE" id="PS50112"/>
    </source>
</evidence>
<dbReference type="STRING" id="1249627.D779_1404"/>
<dbReference type="Proteomes" id="UP000019460">
    <property type="component" value="Unassembled WGS sequence"/>
</dbReference>
<dbReference type="PANTHER" id="PTHR44757">
    <property type="entry name" value="DIGUANYLATE CYCLASE DGCP"/>
    <property type="match status" value="1"/>
</dbReference>
<dbReference type="Pfam" id="PF00990">
    <property type="entry name" value="GGDEF"/>
    <property type="match status" value="1"/>
</dbReference>
<dbReference type="SUPFAM" id="SSF55785">
    <property type="entry name" value="PYP-like sensor domain (PAS domain)"/>
    <property type="match status" value="3"/>
</dbReference>
<evidence type="ECO:0000259" key="5">
    <source>
        <dbReference type="PROSITE" id="PS50887"/>
    </source>
</evidence>
<evidence type="ECO:0000259" key="4">
    <source>
        <dbReference type="PROSITE" id="PS50883"/>
    </source>
</evidence>
<dbReference type="InterPro" id="IPR052155">
    <property type="entry name" value="Biofilm_reg_signaling"/>
</dbReference>
<dbReference type="InterPro" id="IPR001610">
    <property type="entry name" value="PAC"/>
</dbReference>
<dbReference type="eggNOG" id="COG5001">
    <property type="taxonomic scope" value="Bacteria"/>
</dbReference>
<dbReference type="GO" id="GO:0003824">
    <property type="term" value="F:catalytic activity"/>
    <property type="evidence" value="ECO:0007669"/>
    <property type="project" value="UniProtKB-ARBA"/>
</dbReference>
<dbReference type="PROSITE" id="PS50883">
    <property type="entry name" value="EAL"/>
    <property type="match status" value="1"/>
</dbReference>
<dbReference type="Gene3D" id="3.30.450.20">
    <property type="entry name" value="PAS domain"/>
    <property type="match status" value="3"/>
</dbReference>
<feature type="domain" description="EAL" evidence="4">
    <location>
        <begin position="548"/>
        <end position="801"/>
    </location>
</feature>
<dbReference type="CDD" id="cd01949">
    <property type="entry name" value="GGDEF"/>
    <property type="match status" value="1"/>
</dbReference>
<feature type="domain" description="PAC" evidence="3">
    <location>
        <begin position="323"/>
        <end position="375"/>
    </location>
</feature>
<dbReference type="InterPro" id="IPR001633">
    <property type="entry name" value="EAL_dom"/>
</dbReference>
<dbReference type="Pfam" id="PF00563">
    <property type="entry name" value="EAL"/>
    <property type="match status" value="1"/>
</dbReference>
<dbReference type="SUPFAM" id="SSF141868">
    <property type="entry name" value="EAL domain-like"/>
    <property type="match status" value="1"/>
</dbReference>
<dbReference type="PANTHER" id="PTHR44757:SF2">
    <property type="entry name" value="BIOFILM ARCHITECTURE MAINTENANCE PROTEIN MBAA"/>
    <property type="match status" value="1"/>
</dbReference>
<sequence>MGCARSWQSLIDALTEAVWIVSERDLHLVAVNRSAEALLGIGRDDLIGSPVTDLAAVPEDVFFWEDVLAGREGSLLSETWLRRADDSLVAVLRKVSRIRCGCGAPFYVVCVSNQDERRAVETELEKLVAELRATLESTADGILVTDLDGAIRGFNQRFAEIWGLPENLLTERQDQSVYRWMDESVLNRDHYIARVEEIGRDPLLEATDILSLRNGQVLEWVTLPQYARGHAIGRVHSFRNITQRLSDEKSLKLASRVFEASLDAIFVTDLEFRILTINPACERMTSVCSAEAAGEPLSRFLQLGRDELPIASIQRVLSRDGVWQGEIRQRRSDGQGAPCLVSLVRVLDAQGAPFHYVAFVKDLSEAVEARRRIEQLAYTDALTGLPNRVRLTERIDFAIRLAQRENGSFAILFLDIDRFKHINDSLGHLFGDQVLIEVARRIESCLRHVDTIARLGGDEFVLLLHQADNHGAEQTARRLLKAMEPPFDVGGMKFSLTLSIGIALYPQDGENLGDLIKNADTAMYHIKERGRGDFRFYQTQMNVDLLARMKIDHAMREALVDQRFRLVYQPQVDLRTGRLIGAEALIRWSDEVLGEMLPAQFIPIAEETGFIVSLGAWVLREAIRQGEIWQAEGIDIMMSVNVSAVQFHQANFVDSLAKSLSSSGLPPNRLELELTESILIQNVEETQLRLDALVDLGVRLAIDDFGTGYSSLAYLKRFPIHKLKIDRSFVQDIPDDESDAAIATAVINLARSLNLRAIAEGVENETQRRFLLDAGCDEYQGYLCSPPVEPADFVVLVSKLGLSEIFEPRQQVATH</sequence>
<feature type="domain" description="PAS" evidence="2">
    <location>
        <begin position="127"/>
        <end position="173"/>
    </location>
</feature>
<dbReference type="InterPro" id="IPR000160">
    <property type="entry name" value="GGDEF_dom"/>
</dbReference>
<dbReference type="InterPro" id="IPR000014">
    <property type="entry name" value="PAS"/>
</dbReference>
<dbReference type="Pfam" id="PF00989">
    <property type="entry name" value="PAS"/>
    <property type="match status" value="1"/>
</dbReference>
<dbReference type="InterPro" id="IPR000700">
    <property type="entry name" value="PAS-assoc_C"/>
</dbReference>
<dbReference type="Gene3D" id="3.30.70.270">
    <property type="match status" value="1"/>
</dbReference>
<dbReference type="Pfam" id="PF13426">
    <property type="entry name" value="PAS_9"/>
    <property type="match status" value="1"/>
</dbReference>
<accession>W9VYH6</accession>
<dbReference type="EMBL" id="AONC01000026">
    <property type="protein sequence ID" value="EXJ15440.1"/>
    <property type="molecule type" value="Genomic_DNA"/>
</dbReference>
<dbReference type="InterPro" id="IPR035965">
    <property type="entry name" value="PAS-like_dom_sf"/>
</dbReference>
<dbReference type="PROSITE" id="PS50887">
    <property type="entry name" value="GGDEF"/>
    <property type="match status" value="1"/>
</dbReference>
<dbReference type="SMART" id="SM00052">
    <property type="entry name" value="EAL"/>
    <property type="match status" value="1"/>
</dbReference>
<dbReference type="NCBIfam" id="TIGR00254">
    <property type="entry name" value="GGDEF"/>
    <property type="match status" value="1"/>
</dbReference>